<proteinExistence type="predicted"/>
<dbReference type="SMART" id="SM00450">
    <property type="entry name" value="RHOD"/>
    <property type="match status" value="1"/>
</dbReference>
<dbReference type="InterPro" id="IPR036873">
    <property type="entry name" value="Rhodanese-like_dom_sf"/>
</dbReference>
<evidence type="ECO:0000313" key="3">
    <source>
        <dbReference type="Proteomes" id="UP000600247"/>
    </source>
</evidence>
<keyword evidence="3" id="KW-1185">Reference proteome</keyword>
<comment type="caution">
    <text evidence="2">The sequence shown here is derived from an EMBL/GenBank/DDBJ whole genome shotgun (WGS) entry which is preliminary data.</text>
</comment>
<evidence type="ECO:0000313" key="2">
    <source>
        <dbReference type="EMBL" id="GGG80006.1"/>
    </source>
</evidence>
<dbReference type="CDD" id="cd00158">
    <property type="entry name" value="RHOD"/>
    <property type="match status" value="1"/>
</dbReference>
<dbReference type="Proteomes" id="UP000600247">
    <property type="component" value="Unassembled WGS sequence"/>
</dbReference>
<reference evidence="2 3" key="1">
    <citation type="journal article" date="2014" name="Int. J. Syst. Evol. Microbiol.">
        <title>Complete genome sequence of Corynebacterium casei LMG S-19264T (=DSM 44701T), isolated from a smear-ripened cheese.</title>
        <authorList>
            <consortium name="US DOE Joint Genome Institute (JGI-PGF)"/>
            <person name="Walter F."/>
            <person name="Albersmeier A."/>
            <person name="Kalinowski J."/>
            <person name="Ruckert C."/>
        </authorList>
    </citation>
    <scope>NUCLEOTIDE SEQUENCE [LARGE SCALE GENOMIC DNA]</scope>
    <source>
        <strain evidence="2 3">CGMCC 1.15286</strain>
    </source>
</reference>
<feature type="domain" description="Rhodanese" evidence="1">
    <location>
        <begin position="16"/>
        <end position="99"/>
    </location>
</feature>
<dbReference type="Gene3D" id="3.40.250.10">
    <property type="entry name" value="Rhodanese-like domain"/>
    <property type="match status" value="1"/>
</dbReference>
<accession>A0A917M7I6</accession>
<sequence>MYPEITPEEVEALLNEGKQLNLIDVREIDEWESGHIKEASSLPLSELQERVNELEKDADLIIVCRSGNRSGRACEFLQAQGYKVTNMTGGMLQWQGEVEFGA</sequence>
<dbReference type="PANTHER" id="PTHR43031:SF17">
    <property type="entry name" value="SULFURTRANSFERASE YTWF-RELATED"/>
    <property type="match status" value="1"/>
</dbReference>
<dbReference type="PROSITE" id="PS50206">
    <property type="entry name" value="RHODANESE_3"/>
    <property type="match status" value="1"/>
</dbReference>
<dbReference type="InterPro" id="IPR001763">
    <property type="entry name" value="Rhodanese-like_dom"/>
</dbReference>
<dbReference type="InterPro" id="IPR050229">
    <property type="entry name" value="GlpE_sulfurtransferase"/>
</dbReference>
<dbReference type="PANTHER" id="PTHR43031">
    <property type="entry name" value="FAD-DEPENDENT OXIDOREDUCTASE"/>
    <property type="match status" value="1"/>
</dbReference>
<evidence type="ECO:0000259" key="1">
    <source>
        <dbReference type="PROSITE" id="PS50206"/>
    </source>
</evidence>
<dbReference type="FunFam" id="3.40.250.10:FF:000049">
    <property type="entry name" value="Phage shock protein E"/>
    <property type="match status" value="1"/>
</dbReference>
<dbReference type="SUPFAM" id="SSF52821">
    <property type="entry name" value="Rhodanese/Cell cycle control phosphatase"/>
    <property type="match status" value="1"/>
</dbReference>
<organism evidence="2 3">
    <name type="scientific">Paenibacillus radicis</name>
    <name type="common">ex Gao et al. 2016</name>
    <dbReference type="NCBI Taxonomy" id="1737354"/>
    <lineage>
        <taxon>Bacteria</taxon>
        <taxon>Bacillati</taxon>
        <taxon>Bacillota</taxon>
        <taxon>Bacilli</taxon>
        <taxon>Bacillales</taxon>
        <taxon>Paenibacillaceae</taxon>
        <taxon>Paenibacillus</taxon>
    </lineage>
</organism>
<dbReference type="Pfam" id="PF00581">
    <property type="entry name" value="Rhodanese"/>
    <property type="match status" value="1"/>
</dbReference>
<dbReference type="AlphaFoldDB" id="A0A917M7I6"/>
<protein>
    <submittedName>
        <fullName evidence="2">Rhodanese-like domain-containing protein</fullName>
    </submittedName>
</protein>
<gene>
    <name evidence="2" type="ORF">GCM10010918_41410</name>
</gene>
<name>A0A917M7I6_9BACL</name>
<dbReference type="EMBL" id="BMHY01000009">
    <property type="protein sequence ID" value="GGG80006.1"/>
    <property type="molecule type" value="Genomic_DNA"/>
</dbReference>